<protein>
    <submittedName>
        <fullName evidence="1">Uncharacterized protein</fullName>
    </submittedName>
</protein>
<sequence>MADFQLTTPVSLLIFNRPDTTARVFEAIRHYKLLSQTLPFRLFKLIETAILILRFHDIKTLAPRGVNNC</sequence>
<dbReference type="AlphaFoldDB" id="A0A402DI65"/>
<organism evidence="1 2">
    <name type="scientific">Microcystis aeruginosa NIES-4285</name>
    <dbReference type="NCBI Taxonomy" id="2497681"/>
    <lineage>
        <taxon>Bacteria</taxon>
        <taxon>Bacillati</taxon>
        <taxon>Cyanobacteriota</taxon>
        <taxon>Cyanophyceae</taxon>
        <taxon>Oscillatoriophycideae</taxon>
        <taxon>Chroococcales</taxon>
        <taxon>Microcystaceae</taxon>
        <taxon>Microcystis</taxon>
    </lineage>
</organism>
<evidence type="ECO:0000313" key="1">
    <source>
        <dbReference type="EMBL" id="GCE61917.1"/>
    </source>
</evidence>
<reference evidence="2" key="1">
    <citation type="submission" date="2018-12" db="EMBL/GenBank/DDBJ databases">
        <title>Genome sequence of Microcystis aeruginosa NIES-4285.</title>
        <authorList>
            <person name="Tanabe Y."/>
        </authorList>
    </citation>
    <scope>NUCLEOTIDE SEQUENCE [LARGE SCALE GENOMIC DNA]</scope>
    <source>
        <strain evidence="2">NIES-4285</strain>
    </source>
</reference>
<evidence type="ECO:0000313" key="2">
    <source>
        <dbReference type="Proteomes" id="UP000289660"/>
    </source>
</evidence>
<dbReference type="EMBL" id="BIFY01000095">
    <property type="protein sequence ID" value="GCE61917.1"/>
    <property type="molecule type" value="Genomic_DNA"/>
</dbReference>
<comment type="caution">
    <text evidence="1">The sequence shown here is derived from an EMBL/GenBank/DDBJ whole genome shotgun (WGS) entry which is preliminary data.</text>
</comment>
<proteinExistence type="predicted"/>
<gene>
    <name evidence="1" type="ORF">MiAbB_03860</name>
</gene>
<name>A0A402DI65_MICAE</name>
<accession>A0A402DI65</accession>
<dbReference type="Proteomes" id="UP000289660">
    <property type="component" value="Unassembled WGS sequence"/>
</dbReference>